<accession>T1IJA7</accession>
<dbReference type="OMA" id="NHYATAY"/>
<dbReference type="AlphaFoldDB" id="T1IJA7"/>
<proteinExistence type="predicted"/>
<dbReference type="Proteomes" id="UP000014500">
    <property type="component" value="Unassembled WGS sequence"/>
</dbReference>
<dbReference type="PhylomeDB" id="T1IJA7"/>
<reference evidence="2" key="1">
    <citation type="submission" date="2011-05" db="EMBL/GenBank/DDBJ databases">
        <authorList>
            <person name="Richards S.R."/>
            <person name="Qu J."/>
            <person name="Jiang H."/>
            <person name="Jhangiani S.N."/>
            <person name="Agravi P."/>
            <person name="Goodspeed R."/>
            <person name="Gross S."/>
            <person name="Mandapat C."/>
            <person name="Jackson L."/>
            <person name="Mathew T."/>
            <person name="Pu L."/>
            <person name="Thornton R."/>
            <person name="Saada N."/>
            <person name="Wilczek-Boney K.B."/>
            <person name="Lee S."/>
            <person name="Kovar C."/>
            <person name="Wu Y."/>
            <person name="Scherer S.E."/>
            <person name="Worley K.C."/>
            <person name="Muzny D.M."/>
            <person name="Gibbs R."/>
        </authorList>
    </citation>
    <scope>NUCLEOTIDE SEQUENCE</scope>
    <source>
        <strain evidence="2">Brora</strain>
    </source>
</reference>
<name>T1IJA7_STRMM</name>
<evidence type="ECO:0000313" key="1">
    <source>
        <dbReference type="EnsemblMetazoa" id="SMAR000968-PA"/>
    </source>
</evidence>
<organism evidence="1 2">
    <name type="scientific">Strigamia maritima</name>
    <name type="common">European centipede</name>
    <name type="synonym">Geophilus maritimus</name>
    <dbReference type="NCBI Taxonomy" id="126957"/>
    <lineage>
        <taxon>Eukaryota</taxon>
        <taxon>Metazoa</taxon>
        <taxon>Ecdysozoa</taxon>
        <taxon>Arthropoda</taxon>
        <taxon>Myriapoda</taxon>
        <taxon>Chilopoda</taxon>
        <taxon>Pleurostigmophora</taxon>
        <taxon>Geophilomorpha</taxon>
        <taxon>Linotaeniidae</taxon>
        <taxon>Strigamia</taxon>
    </lineage>
</organism>
<dbReference type="EnsemblMetazoa" id="SMAR000968-RA">
    <property type="protein sequence ID" value="SMAR000968-PA"/>
    <property type="gene ID" value="SMAR000968"/>
</dbReference>
<evidence type="ECO:0000313" key="2">
    <source>
        <dbReference type="Proteomes" id="UP000014500"/>
    </source>
</evidence>
<sequence length="92" mass="10237">MNKADKELGLGISNTHYFQGGYVLFAVDLTPDSSTSQSHLSLVKQGNVRIEIRFGQALAQTITVLVYAKYQTILEVDRARNIVKVKEKALII</sequence>
<protein>
    <submittedName>
        <fullName evidence="1">Uncharacterized protein</fullName>
    </submittedName>
</protein>
<dbReference type="HOGENOM" id="CLU_2416075_0_0_1"/>
<dbReference type="EMBL" id="JH430236">
    <property type="status" value="NOT_ANNOTATED_CDS"/>
    <property type="molecule type" value="Genomic_DNA"/>
</dbReference>
<keyword evidence="2" id="KW-1185">Reference proteome</keyword>
<reference evidence="1" key="2">
    <citation type="submission" date="2015-02" db="UniProtKB">
        <authorList>
            <consortium name="EnsemblMetazoa"/>
        </authorList>
    </citation>
    <scope>IDENTIFICATION</scope>
</reference>